<proteinExistence type="inferred from homology"/>
<evidence type="ECO:0000256" key="1">
    <source>
        <dbReference type="ARBA" id="ARBA00004371"/>
    </source>
</evidence>
<dbReference type="GO" id="GO:1901222">
    <property type="term" value="P:regulation of non-canonical NF-kappaB signal transduction"/>
    <property type="evidence" value="ECO:0007669"/>
    <property type="project" value="TreeGrafter"/>
</dbReference>
<dbReference type="PANTHER" id="PTHR10078">
    <property type="entry name" value="INTERLEUKIN-1 FAMILY MEMBER"/>
    <property type="match status" value="1"/>
</dbReference>
<dbReference type="GO" id="GO:0006955">
    <property type="term" value="P:immune response"/>
    <property type="evidence" value="ECO:0007669"/>
    <property type="project" value="InterPro"/>
</dbReference>
<evidence type="ECO:0000256" key="9">
    <source>
        <dbReference type="ARBA" id="ARBA00022620"/>
    </source>
</evidence>
<evidence type="ECO:0000256" key="2">
    <source>
        <dbReference type="ARBA" id="ARBA00004514"/>
    </source>
</evidence>
<comment type="similarity">
    <text evidence="4">Belongs to the IL-1 family.</text>
</comment>
<dbReference type="OrthoDB" id="8962877at2759"/>
<keyword evidence="12" id="KW-0497">Mitogen</keyword>
<dbReference type="GO" id="GO:0005125">
    <property type="term" value="F:cytokine activity"/>
    <property type="evidence" value="ECO:0007669"/>
    <property type="project" value="UniProtKB-KW"/>
</dbReference>
<dbReference type="GO" id="GO:0051781">
    <property type="term" value="P:positive regulation of cell division"/>
    <property type="evidence" value="ECO:0007669"/>
    <property type="project" value="UniProtKB-KW"/>
</dbReference>
<reference evidence="13 14" key="1">
    <citation type="submission" date="2020-04" db="EMBL/GenBank/DDBJ databases">
        <title>Chromosome-level genome assembly of a cyprinid fish Onychostoma macrolepis by integration of Nanopore Sequencing, Bionano and Hi-C technology.</title>
        <authorList>
            <person name="Wang D."/>
        </authorList>
    </citation>
    <scope>NUCLEOTIDE SEQUENCE [LARGE SCALE GENOMIC DNA]</scope>
    <source>
        <strain evidence="13">SWU-2019</strain>
        <tissue evidence="13">Muscle</tissue>
    </source>
</reference>
<dbReference type="InterPro" id="IPR008996">
    <property type="entry name" value="IL1/FGF"/>
</dbReference>
<dbReference type="GO" id="GO:0001660">
    <property type="term" value="P:fever generation"/>
    <property type="evidence" value="ECO:0007669"/>
    <property type="project" value="UniProtKB-KW"/>
</dbReference>
<evidence type="ECO:0000256" key="7">
    <source>
        <dbReference type="ARBA" id="ARBA00022514"/>
    </source>
</evidence>
<dbReference type="GO" id="GO:0019221">
    <property type="term" value="P:cytokine-mediated signaling pathway"/>
    <property type="evidence" value="ECO:0007669"/>
    <property type="project" value="TreeGrafter"/>
</dbReference>
<dbReference type="GO" id="GO:0048246">
    <property type="term" value="P:macrophage chemotaxis"/>
    <property type="evidence" value="ECO:0007669"/>
    <property type="project" value="TreeGrafter"/>
</dbReference>
<dbReference type="GO" id="GO:0071222">
    <property type="term" value="P:cellular response to lipopolysaccharide"/>
    <property type="evidence" value="ECO:0007669"/>
    <property type="project" value="TreeGrafter"/>
</dbReference>
<dbReference type="Pfam" id="PF00340">
    <property type="entry name" value="IL1"/>
    <property type="match status" value="1"/>
</dbReference>
<dbReference type="GO" id="GO:0005829">
    <property type="term" value="C:cytosol"/>
    <property type="evidence" value="ECO:0007669"/>
    <property type="project" value="UniProtKB-SubCell"/>
</dbReference>
<sequence>MAAETVRHPSTEKTEECQSETTRCKKKMLKFMRFSLSMEDTELGALQEPSNPHPEWKEEDIEDDCFIDDDVLHSLANMSLNLMVDQDSDADNPFCSCDWQHDESKIMPENAKIAYISAQIWKAMKEQNNLFLKTLNGCKYVASKQNEICLENTMSAKITIFHGTFLGMVTGDKEPGVPVVLNFTDTDNFLCCTSQGEETILTVKTYDRKKIRISANDPEKLSLIFYMSQKCDGLRYFESVLHRGWFIHTVNDDVVKMKRGNNTSSSCFVLE</sequence>
<keyword evidence="10" id="KW-0395">Inflammatory response</keyword>
<organism evidence="13 14">
    <name type="scientific">Onychostoma macrolepis</name>
    <dbReference type="NCBI Taxonomy" id="369639"/>
    <lineage>
        <taxon>Eukaryota</taxon>
        <taxon>Metazoa</taxon>
        <taxon>Chordata</taxon>
        <taxon>Craniata</taxon>
        <taxon>Vertebrata</taxon>
        <taxon>Euteleostomi</taxon>
        <taxon>Actinopterygii</taxon>
        <taxon>Neopterygii</taxon>
        <taxon>Teleostei</taxon>
        <taxon>Ostariophysi</taxon>
        <taxon>Cypriniformes</taxon>
        <taxon>Cyprinidae</taxon>
        <taxon>Acrossocheilinae</taxon>
        <taxon>Onychostoma</taxon>
    </lineage>
</organism>
<gene>
    <name evidence="13" type="ORF">G5714_011758</name>
</gene>
<dbReference type="Proteomes" id="UP000579812">
    <property type="component" value="Unassembled WGS sequence"/>
</dbReference>
<dbReference type="AlphaFoldDB" id="A0A7J6CJT7"/>
<dbReference type="GO" id="GO:0005615">
    <property type="term" value="C:extracellular space"/>
    <property type="evidence" value="ECO:0007669"/>
    <property type="project" value="UniProtKB-KW"/>
</dbReference>
<dbReference type="CDD" id="cd00100">
    <property type="entry name" value="beta-trefoil_IL1"/>
    <property type="match status" value="1"/>
</dbReference>
<accession>A0A7J6CJT7</accession>
<keyword evidence="7" id="KW-0202">Cytokine</keyword>
<keyword evidence="11" id="KW-0458">Lysosome</keyword>
<evidence type="ECO:0000256" key="10">
    <source>
        <dbReference type="ARBA" id="ARBA00023198"/>
    </source>
</evidence>
<keyword evidence="14" id="KW-1185">Reference proteome</keyword>
<keyword evidence="6" id="KW-0963">Cytoplasm</keyword>
<protein>
    <recommendedName>
        <fullName evidence="5">Interleukin-1 beta</fullName>
    </recommendedName>
</protein>
<keyword evidence="9" id="KW-0666">Pyrogen</keyword>
<dbReference type="SUPFAM" id="SSF50353">
    <property type="entry name" value="Cytokine"/>
    <property type="match status" value="1"/>
</dbReference>
<evidence type="ECO:0000256" key="12">
    <source>
        <dbReference type="ARBA" id="ARBA00023246"/>
    </source>
</evidence>
<dbReference type="PANTHER" id="PTHR10078:SF30">
    <property type="entry name" value="INTERLEUKIN-1 BETA"/>
    <property type="match status" value="1"/>
</dbReference>
<dbReference type="EMBL" id="JAAMOB010000011">
    <property type="protein sequence ID" value="KAF4107394.1"/>
    <property type="molecule type" value="Genomic_DNA"/>
</dbReference>
<dbReference type="GO" id="GO:0042119">
    <property type="term" value="P:neutrophil activation"/>
    <property type="evidence" value="ECO:0007669"/>
    <property type="project" value="TreeGrafter"/>
</dbReference>
<name>A0A7J6CJT7_9TELE</name>
<dbReference type="GO" id="GO:0010628">
    <property type="term" value="P:positive regulation of gene expression"/>
    <property type="evidence" value="ECO:0007669"/>
    <property type="project" value="TreeGrafter"/>
</dbReference>
<comment type="subcellular location">
    <subcellularLocation>
        <location evidence="2">Cytoplasm</location>
        <location evidence="2">Cytosol</location>
    </subcellularLocation>
    <subcellularLocation>
        <location evidence="1">Lysosome</location>
    </subcellularLocation>
    <subcellularLocation>
        <location evidence="3">Secreted</location>
        <location evidence="3">Extracellular exosome</location>
    </subcellularLocation>
</comment>
<dbReference type="GO" id="GO:0005764">
    <property type="term" value="C:lysosome"/>
    <property type="evidence" value="ECO:0007669"/>
    <property type="project" value="UniProtKB-SubCell"/>
</dbReference>
<evidence type="ECO:0000256" key="11">
    <source>
        <dbReference type="ARBA" id="ARBA00023228"/>
    </source>
</evidence>
<dbReference type="InterPro" id="IPR000975">
    <property type="entry name" value="IL-1_fam"/>
</dbReference>
<evidence type="ECO:0000256" key="4">
    <source>
        <dbReference type="ARBA" id="ARBA00010448"/>
    </source>
</evidence>
<evidence type="ECO:0000256" key="3">
    <source>
        <dbReference type="ARBA" id="ARBA00004550"/>
    </source>
</evidence>
<evidence type="ECO:0000313" key="13">
    <source>
        <dbReference type="EMBL" id="KAF4107394.1"/>
    </source>
</evidence>
<comment type="caution">
    <text evidence="13">The sequence shown here is derived from an EMBL/GenBank/DDBJ whole genome shotgun (WGS) entry which is preliminary data.</text>
</comment>
<evidence type="ECO:0000256" key="5">
    <source>
        <dbReference type="ARBA" id="ARBA00014702"/>
    </source>
</evidence>
<dbReference type="Gene3D" id="2.80.10.50">
    <property type="match status" value="1"/>
</dbReference>
<evidence type="ECO:0000256" key="6">
    <source>
        <dbReference type="ARBA" id="ARBA00022490"/>
    </source>
</evidence>
<keyword evidence="8" id="KW-0964">Secreted</keyword>
<evidence type="ECO:0000256" key="8">
    <source>
        <dbReference type="ARBA" id="ARBA00022525"/>
    </source>
</evidence>
<evidence type="ECO:0000313" key="14">
    <source>
        <dbReference type="Proteomes" id="UP000579812"/>
    </source>
</evidence>